<protein>
    <submittedName>
        <fullName evidence="1">Uncharacterized protein</fullName>
    </submittedName>
</protein>
<dbReference type="EMBL" id="BOPG01000067">
    <property type="protein sequence ID" value="GIJ61490.1"/>
    <property type="molecule type" value="Genomic_DNA"/>
</dbReference>
<comment type="caution">
    <text evidence="1">The sequence shown here is derived from an EMBL/GenBank/DDBJ whole genome shotgun (WGS) entry which is preliminary data.</text>
</comment>
<sequence>MIGPAAAPAQAAPAAEGPVAAPMYWSYACDYGRACLRHRIPVENSYLNLEHCGDNPVHDYYDWGRAQGNPFVVFYKDGRWDFVNAWSQRTLDGTNLAVVVHVYC</sequence>
<name>A0A8J3ZH49_9ACTN</name>
<dbReference type="AlphaFoldDB" id="A0A8J3ZH49"/>
<keyword evidence="2" id="KW-1185">Reference proteome</keyword>
<dbReference type="RefSeq" id="WP_204006460.1">
    <property type="nucleotide sequence ID" value="NZ_BOPG01000067.1"/>
</dbReference>
<evidence type="ECO:0000313" key="1">
    <source>
        <dbReference type="EMBL" id="GIJ61490.1"/>
    </source>
</evidence>
<reference evidence="1" key="1">
    <citation type="submission" date="2021-01" db="EMBL/GenBank/DDBJ databases">
        <title>Whole genome shotgun sequence of Virgisporangium aurantiacum NBRC 16421.</title>
        <authorList>
            <person name="Komaki H."/>
            <person name="Tamura T."/>
        </authorList>
    </citation>
    <scope>NUCLEOTIDE SEQUENCE</scope>
    <source>
        <strain evidence="1">NBRC 16421</strain>
    </source>
</reference>
<dbReference type="Proteomes" id="UP000612585">
    <property type="component" value="Unassembled WGS sequence"/>
</dbReference>
<gene>
    <name evidence="1" type="ORF">Vau01_090060</name>
</gene>
<accession>A0A8J3ZH49</accession>
<organism evidence="1 2">
    <name type="scientific">Virgisporangium aurantiacum</name>
    <dbReference type="NCBI Taxonomy" id="175570"/>
    <lineage>
        <taxon>Bacteria</taxon>
        <taxon>Bacillati</taxon>
        <taxon>Actinomycetota</taxon>
        <taxon>Actinomycetes</taxon>
        <taxon>Micromonosporales</taxon>
        <taxon>Micromonosporaceae</taxon>
        <taxon>Virgisporangium</taxon>
    </lineage>
</organism>
<proteinExistence type="predicted"/>
<evidence type="ECO:0000313" key="2">
    <source>
        <dbReference type="Proteomes" id="UP000612585"/>
    </source>
</evidence>